<name>A0ACD5X0P5_AVESA</name>
<organism evidence="1 2">
    <name type="scientific">Avena sativa</name>
    <name type="common">Oat</name>
    <dbReference type="NCBI Taxonomy" id="4498"/>
    <lineage>
        <taxon>Eukaryota</taxon>
        <taxon>Viridiplantae</taxon>
        <taxon>Streptophyta</taxon>
        <taxon>Embryophyta</taxon>
        <taxon>Tracheophyta</taxon>
        <taxon>Spermatophyta</taxon>
        <taxon>Magnoliopsida</taxon>
        <taxon>Liliopsida</taxon>
        <taxon>Poales</taxon>
        <taxon>Poaceae</taxon>
        <taxon>BOP clade</taxon>
        <taxon>Pooideae</taxon>
        <taxon>Poodae</taxon>
        <taxon>Poeae</taxon>
        <taxon>Poeae Chloroplast Group 1 (Aveneae type)</taxon>
        <taxon>Aveninae</taxon>
        <taxon>Avena</taxon>
    </lineage>
</organism>
<evidence type="ECO:0000313" key="1">
    <source>
        <dbReference type="EnsemblPlants" id="AVESA.00010b.r2.4CG1300430.1.CDS.1"/>
    </source>
</evidence>
<keyword evidence="2" id="KW-1185">Reference proteome</keyword>
<accession>A0ACD5X0P5</accession>
<proteinExistence type="predicted"/>
<reference evidence="1" key="1">
    <citation type="submission" date="2021-05" db="EMBL/GenBank/DDBJ databases">
        <authorList>
            <person name="Scholz U."/>
            <person name="Mascher M."/>
            <person name="Fiebig A."/>
        </authorList>
    </citation>
    <scope>NUCLEOTIDE SEQUENCE [LARGE SCALE GENOMIC DNA]</scope>
</reference>
<dbReference type="Proteomes" id="UP001732700">
    <property type="component" value="Chromosome 4C"/>
</dbReference>
<dbReference type="EnsemblPlants" id="AVESA.00010b.r2.4CG1300430.1">
    <property type="protein sequence ID" value="AVESA.00010b.r2.4CG1300430.1.CDS.1"/>
    <property type="gene ID" value="AVESA.00010b.r2.4CG1300430"/>
</dbReference>
<sequence length="207" mass="24128">MIYASWNIRGVQADGRETTIVDTFNKHKPNIIGFQETKKETISNSYLKILVSSRFFEWRSLPANGSVGGILMGVDLDMFDIISWDIKVFSISVIVRHKALNTDLRFINVYGSSYEDQKYFFISELHSLFVDYSGHTIIGGDFNLVRFQEDKSNGLIYHRWSDKFNAWIDIWGLLEVKLSCRNFTWGNNQDNLIMYTFDKFFCNPELV</sequence>
<protein>
    <submittedName>
        <fullName evidence="1">Uncharacterized protein</fullName>
    </submittedName>
</protein>
<evidence type="ECO:0000313" key="2">
    <source>
        <dbReference type="Proteomes" id="UP001732700"/>
    </source>
</evidence>
<reference evidence="1" key="2">
    <citation type="submission" date="2025-09" db="UniProtKB">
        <authorList>
            <consortium name="EnsemblPlants"/>
        </authorList>
    </citation>
    <scope>IDENTIFICATION</scope>
</reference>